<dbReference type="Gene3D" id="3.40.109.10">
    <property type="entry name" value="NADH Oxidase"/>
    <property type="match status" value="1"/>
</dbReference>
<evidence type="ECO:0000259" key="3">
    <source>
        <dbReference type="Pfam" id="PF00881"/>
    </source>
</evidence>
<reference evidence="4 5" key="1">
    <citation type="submission" date="2008-11" db="EMBL/GenBank/DDBJ databases">
        <title>Draft genome sequence of Bacteroides pectinophilus (ATCC 43243).</title>
        <authorList>
            <person name="Sudarsanam P."/>
            <person name="Ley R."/>
            <person name="Guruge J."/>
            <person name="Turnbaugh P.J."/>
            <person name="Mahowald M."/>
            <person name="Liep D."/>
            <person name="Gordon J."/>
        </authorList>
    </citation>
    <scope>NUCLEOTIDE SEQUENCE [LARGE SCALE GENOMIC DNA]</scope>
    <source>
        <strain evidence="4 5">ATCC 43243</strain>
    </source>
</reference>
<evidence type="ECO:0000256" key="2">
    <source>
        <dbReference type="ARBA" id="ARBA00023002"/>
    </source>
</evidence>
<dbReference type="InterPro" id="IPR000415">
    <property type="entry name" value="Nitroreductase-like"/>
</dbReference>
<keyword evidence="2" id="KW-0560">Oxidoreductase</keyword>
<dbReference type="SUPFAM" id="SSF55469">
    <property type="entry name" value="FMN-dependent nitroreductase-like"/>
    <property type="match status" value="1"/>
</dbReference>
<reference evidence="4 5" key="2">
    <citation type="submission" date="2008-11" db="EMBL/GenBank/DDBJ databases">
        <authorList>
            <person name="Fulton L."/>
            <person name="Clifton S."/>
            <person name="Fulton B."/>
            <person name="Xu J."/>
            <person name="Minx P."/>
            <person name="Pepin K.H."/>
            <person name="Johnson M."/>
            <person name="Bhonagiri V."/>
            <person name="Nash W.E."/>
            <person name="Mardis E.R."/>
            <person name="Wilson R.K."/>
        </authorList>
    </citation>
    <scope>NUCLEOTIDE SEQUENCE [LARGE SCALE GENOMIC DNA]</scope>
    <source>
        <strain evidence="4 5">ATCC 43243</strain>
    </source>
</reference>
<dbReference type="Proteomes" id="UP000003136">
    <property type="component" value="Unassembled WGS sequence"/>
</dbReference>
<comment type="caution">
    <text evidence="4">The sequence shown here is derived from an EMBL/GenBank/DDBJ whole genome shotgun (WGS) entry which is preliminary data.</text>
</comment>
<dbReference type="STRING" id="483218.BACPEC_01910"/>
<dbReference type="Pfam" id="PF00881">
    <property type="entry name" value="Nitroreductase"/>
    <property type="match status" value="1"/>
</dbReference>
<dbReference type="AlphaFoldDB" id="B7AS55"/>
<dbReference type="PANTHER" id="PTHR43673:SF10">
    <property type="entry name" value="NADH DEHYDROGENASE_NAD(P)H NITROREDUCTASE XCC3605-RELATED"/>
    <property type="match status" value="1"/>
</dbReference>
<dbReference type="PANTHER" id="PTHR43673">
    <property type="entry name" value="NAD(P)H NITROREDUCTASE YDGI-RELATED"/>
    <property type="match status" value="1"/>
</dbReference>
<dbReference type="HOGENOM" id="CLU_070764_8_0_9"/>
<accession>B7AS55</accession>
<evidence type="ECO:0000256" key="1">
    <source>
        <dbReference type="ARBA" id="ARBA00007118"/>
    </source>
</evidence>
<protein>
    <recommendedName>
        <fullName evidence="3">Nitroreductase domain-containing protein</fullName>
    </recommendedName>
</protein>
<gene>
    <name evidence="4" type="ORF">BACPEC_01910</name>
</gene>
<dbReference type="EMBL" id="ABVQ01000036">
    <property type="protein sequence ID" value="EEC57401.1"/>
    <property type="molecule type" value="Genomic_DNA"/>
</dbReference>
<comment type="similarity">
    <text evidence="1">Belongs to the nitroreductase family.</text>
</comment>
<name>B7AS55_9FIRM</name>
<keyword evidence="5" id="KW-1185">Reference proteome</keyword>
<organism evidence="4 5">
    <name type="scientific">[Bacteroides] pectinophilus ATCC 43243</name>
    <dbReference type="NCBI Taxonomy" id="483218"/>
    <lineage>
        <taxon>Bacteria</taxon>
        <taxon>Bacillati</taxon>
        <taxon>Bacillota</taxon>
        <taxon>Clostridia</taxon>
        <taxon>Eubacteriales</taxon>
    </lineage>
</organism>
<dbReference type="CDD" id="cd02062">
    <property type="entry name" value="Nitro_FMN_reductase"/>
    <property type="match status" value="1"/>
</dbReference>
<dbReference type="eggNOG" id="COG0778">
    <property type="taxonomic scope" value="Bacteria"/>
</dbReference>
<feature type="domain" description="Nitroreductase" evidence="3">
    <location>
        <begin position="15"/>
        <end position="161"/>
    </location>
</feature>
<proteinExistence type="inferred from homology"/>
<dbReference type="InterPro" id="IPR029479">
    <property type="entry name" value="Nitroreductase"/>
</dbReference>
<sequence>MGEIVMKQNGLMELLKTRRTYRRFDQTKKIPDDAVNDIVRAQQYASCGNNRQPLRYIVVRDEKLVDEIFGITRWAASLPPEQGQPKDGEHPVMFVVVLEDNKLKNAITGTDAGLAISNMTLAAWNHGIGSCIIANVKKDALKELLSIGEEYTVNCVVAFGYPTHKSTIVEVGNDEKLSYYLDDNRDYVVPRKKIEDVVKFM</sequence>
<dbReference type="GO" id="GO:0016491">
    <property type="term" value="F:oxidoreductase activity"/>
    <property type="evidence" value="ECO:0007669"/>
    <property type="project" value="UniProtKB-KW"/>
</dbReference>
<evidence type="ECO:0000313" key="5">
    <source>
        <dbReference type="Proteomes" id="UP000003136"/>
    </source>
</evidence>
<evidence type="ECO:0000313" key="4">
    <source>
        <dbReference type="EMBL" id="EEC57401.1"/>
    </source>
</evidence>